<dbReference type="Gene3D" id="3.40.190.10">
    <property type="entry name" value="Periplasmic binding protein-like II"/>
    <property type="match status" value="1"/>
</dbReference>
<dbReference type="Proteomes" id="UP001201873">
    <property type="component" value="Unassembled WGS sequence"/>
</dbReference>
<dbReference type="PANTHER" id="PTHR43649:SF12">
    <property type="entry name" value="DIACETYLCHITOBIOSE BINDING PROTEIN DASA"/>
    <property type="match status" value="1"/>
</dbReference>
<dbReference type="InterPro" id="IPR006059">
    <property type="entry name" value="SBP"/>
</dbReference>
<feature type="compositionally biased region" description="Gly residues" evidence="1">
    <location>
        <begin position="7"/>
        <end position="17"/>
    </location>
</feature>
<accession>A0ABT0JT49</accession>
<feature type="region of interest" description="Disordered" evidence="1">
    <location>
        <begin position="6"/>
        <end position="32"/>
    </location>
</feature>
<evidence type="ECO:0000313" key="2">
    <source>
        <dbReference type="EMBL" id="MCK9874738.1"/>
    </source>
</evidence>
<protein>
    <submittedName>
        <fullName evidence="2">Extracellular solute-binding protein</fullName>
    </submittedName>
</protein>
<gene>
    <name evidence="2" type="ORF">MXD59_02890</name>
</gene>
<evidence type="ECO:0000256" key="1">
    <source>
        <dbReference type="SAM" id="MobiDB-lite"/>
    </source>
</evidence>
<name>A0ABT0JT49_9ACTN</name>
<proteinExistence type="predicted"/>
<dbReference type="SUPFAM" id="SSF53850">
    <property type="entry name" value="Periplasmic binding protein-like II"/>
    <property type="match status" value="1"/>
</dbReference>
<evidence type="ECO:0000313" key="3">
    <source>
        <dbReference type="Proteomes" id="UP001201873"/>
    </source>
</evidence>
<dbReference type="Pfam" id="PF01547">
    <property type="entry name" value="SBP_bac_1"/>
    <property type="match status" value="1"/>
</dbReference>
<organism evidence="2 3">
    <name type="scientific">Frankia umida</name>
    <dbReference type="NCBI Taxonomy" id="573489"/>
    <lineage>
        <taxon>Bacteria</taxon>
        <taxon>Bacillati</taxon>
        <taxon>Actinomycetota</taxon>
        <taxon>Actinomycetes</taxon>
        <taxon>Frankiales</taxon>
        <taxon>Frankiaceae</taxon>
        <taxon>Frankia</taxon>
    </lineage>
</organism>
<keyword evidence="3" id="KW-1185">Reference proteome</keyword>
<reference evidence="2 3" key="1">
    <citation type="submission" date="2022-04" db="EMBL/GenBank/DDBJ databases">
        <title>Genome diversity in the genus Frankia.</title>
        <authorList>
            <person name="Carlos-Shanley C."/>
            <person name="Hahn D."/>
        </authorList>
    </citation>
    <scope>NUCLEOTIDE SEQUENCE [LARGE SCALE GENOMIC DNA]</scope>
    <source>
        <strain evidence="2 3">Ag45/Mut15</strain>
    </source>
</reference>
<dbReference type="PANTHER" id="PTHR43649">
    <property type="entry name" value="ARABINOSE-BINDING PROTEIN-RELATED"/>
    <property type="match status" value="1"/>
</dbReference>
<dbReference type="RefSeq" id="WP_248823334.1">
    <property type="nucleotide sequence ID" value="NZ_JALKFT010000002.1"/>
</dbReference>
<dbReference type="InterPro" id="IPR050490">
    <property type="entry name" value="Bact_solute-bd_prot1"/>
</dbReference>
<comment type="caution">
    <text evidence="2">The sequence shown here is derived from an EMBL/GenBank/DDBJ whole genome shotgun (WGS) entry which is preliminary data.</text>
</comment>
<sequence>MIYLTACGGGGSAGSAGDGRPPARSATPAVDDPAGARASAACAAQVRTLRLVTEDIYGDVARAGAAAMRKAHPGLTVDVVADAHDDPSLAAAIRADRAAGRGVDVAAAGLAMLPEMAGDLGAQPLSARSLRASYDQRALGLGTVAGRLVGIPTQLTTLALVYNQDLLERAGVDPKTLSDTDGVLAAAERIRATAGGIQPLDVITDGQQGQLLLATLANSRGIPLQDDAGRPTLTTAATREAAAFLARIGGYGPQPDLPILALARFGPRRQTAMLAMDLRALTGNLRIVAGDGARGPRIGMVPFPVLPGGTFRPVAQGSALSVLATDRCQREMATELVVTLLSPEFVAGDTRASSSIPLDTAAVGALSAFYATYPQLRVFLGTVGSLVRPPSWGGALGGQVAGALSGQVARLLRGADPTQSLAAAQTEAENLTR</sequence>
<dbReference type="EMBL" id="JALKFT010000002">
    <property type="protein sequence ID" value="MCK9874738.1"/>
    <property type="molecule type" value="Genomic_DNA"/>
</dbReference>